<keyword evidence="2 8" id="KW-0949">S-adenosyl-L-methionine</keyword>
<dbReference type="NCBIfam" id="TIGR04085">
    <property type="entry name" value="rSAM_more_4Fe4S"/>
    <property type="match status" value="1"/>
</dbReference>
<keyword evidence="1 8" id="KW-0004">4Fe-4S</keyword>
<dbReference type="InterPro" id="IPR058240">
    <property type="entry name" value="rSAM_sf"/>
</dbReference>
<comment type="similarity">
    <text evidence="8">Belongs to the radical SAM superfamily. PqqE family.</text>
</comment>
<sequence>MNPPWAMLAELTHGCPLRCPYCSNPAQLITRSRELETGEWVRVLAEAAALGVLHAHISGGEPLLRNDLAEIVAGASGIYCQLVTSGVGLTRERLAELVGAGLRSVQLSVQGPSAATSDLIAGRTSFADKERAARLVVESGLPLGLNIVLHRHNLDAVDELIELAAAWGASRVELANTQFHGWALINRRALMPTRDQLAAARARVEDWRRRTEMEIIWVVPDYFDGTAKPCMGGWGAISLTVAPDGRVLPCPAGYDLPLDFPNVRDHPLRWIWAESPAFNAYRGTAWMREPCSGCPRRHEDFGGCRCQAYALTGDASRTDPACALSPDHHLVTGPAGDGGGEFAHRSFSRLSGPIPPCP</sequence>
<dbReference type="InterPro" id="IPR017200">
    <property type="entry name" value="PqqE-like"/>
</dbReference>
<keyword evidence="4 8" id="KW-0884">PQQ biosynthesis</keyword>
<dbReference type="InterPro" id="IPR000385">
    <property type="entry name" value="MoaA_NifB_PqqE_Fe-S-bd_CS"/>
</dbReference>
<dbReference type="SMART" id="SM00729">
    <property type="entry name" value="Elp3"/>
    <property type="match status" value="1"/>
</dbReference>
<evidence type="ECO:0000256" key="8">
    <source>
        <dbReference type="HAMAP-Rule" id="MF_00660"/>
    </source>
</evidence>
<keyword evidence="3 8" id="KW-0479">Metal-binding</keyword>
<dbReference type="PROSITE" id="PS01305">
    <property type="entry name" value="MOAA_NIFB_PQQE"/>
    <property type="match status" value="1"/>
</dbReference>
<comment type="pathway">
    <text evidence="8">Cofactor biosynthesis; pyrroloquinoline quinone biosynthesis.</text>
</comment>
<keyword evidence="6 8" id="KW-0408">Iron</keyword>
<evidence type="ECO:0000256" key="7">
    <source>
        <dbReference type="ARBA" id="ARBA00023014"/>
    </source>
</evidence>
<dbReference type="RefSeq" id="WP_393169487.1">
    <property type="nucleotide sequence ID" value="NZ_JBICRM010000016.1"/>
</dbReference>
<accession>A0ABW7AJE7</accession>
<dbReference type="PANTHER" id="PTHR11228:SF7">
    <property type="entry name" value="PQQA PEPTIDE CYCLASE"/>
    <property type="match status" value="1"/>
</dbReference>
<dbReference type="Proteomes" id="UP001603978">
    <property type="component" value="Unassembled WGS sequence"/>
</dbReference>
<dbReference type="SUPFAM" id="SSF102114">
    <property type="entry name" value="Radical SAM enzymes"/>
    <property type="match status" value="1"/>
</dbReference>
<feature type="binding site" evidence="8">
    <location>
        <position position="19"/>
    </location>
    <ligand>
        <name>[4Fe-4S] cluster</name>
        <dbReference type="ChEBI" id="CHEBI:49883"/>
        <note>4Fe-4S-S-AdoMet</note>
    </ligand>
</feature>
<dbReference type="InterPro" id="IPR050377">
    <property type="entry name" value="Radical_SAM_PqqE_MftC-like"/>
</dbReference>
<evidence type="ECO:0000256" key="4">
    <source>
        <dbReference type="ARBA" id="ARBA00022905"/>
    </source>
</evidence>
<evidence type="ECO:0000256" key="6">
    <source>
        <dbReference type="ARBA" id="ARBA00023004"/>
    </source>
</evidence>
<evidence type="ECO:0000256" key="1">
    <source>
        <dbReference type="ARBA" id="ARBA00022485"/>
    </source>
</evidence>
<dbReference type="SFLD" id="SFLDG01067">
    <property type="entry name" value="SPASM/twitch_domain_containing"/>
    <property type="match status" value="1"/>
</dbReference>
<dbReference type="InterPro" id="IPR011843">
    <property type="entry name" value="PQQ_synth_PqqE_bac"/>
</dbReference>
<proteinExistence type="inferred from homology"/>
<dbReference type="NCBIfam" id="TIGR02109">
    <property type="entry name" value="PQQ_syn_pqqE"/>
    <property type="match status" value="1"/>
</dbReference>
<evidence type="ECO:0000256" key="3">
    <source>
        <dbReference type="ARBA" id="ARBA00022723"/>
    </source>
</evidence>
<comment type="caution">
    <text evidence="10">The sequence shown here is derived from an EMBL/GenBank/DDBJ whole genome shotgun (WGS) entry which is preliminary data.</text>
</comment>
<feature type="binding site" evidence="8">
    <location>
        <position position="15"/>
    </location>
    <ligand>
        <name>[4Fe-4S] cluster</name>
        <dbReference type="ChEBI" id="CHEBI:49883"/>
        <note>4Fe-4S-S-AdoMet</note>
    </ligand>
</feature>
<dbReference type="EC" id="1.21.98.4" evidence="8"/>
<gene>
    <name evidence="8 10" type="primary">pqqE</name>
    <name evidence="10" type="ORF">ACFLIM_25435</name>
</gene>
<feature type="binding site" evidence="8">
    <location>
        <position position="22"/>
    </location>
    <ligand>
        <name>[4Fe-4S] cluster</name>
        <dbReference type="ChEBI" id="CHEBI:49883"/>
        <note>4Fe-4S-S-AdoMet</note>
    </ligand>
</feature>
<evidence type="ECO:0000256" key="5">
    <source>
        <dbReference type="ARBA" id="ARBA00023002"/>
    </source>
</evidence>
<dbReference type="PIRSF" id="PIRSF037420">
    <property type="entry name" value="PQQ_syn_pqqE"/>
    <property type="match status" value="1"/>
</dbReference>
<dbReference type="CDD" id="cd01335">
    <property type="entry name" value="Radical_SAM"/>
    <property type="match status" value="1"/>
</dbReference>
<organism evidence="10 11">
    <name type="scientific">Nonomuraea marmarensis</name>
    <dbReference type="NCBI Taxonomy" id="3351344"/>
    <lineage>
        <taxon>Bacteria</taxon>
        <taxon>Bacillati</taxon>
        <taxon>Actinomycetota</taxon>
        <taxon>Actinomycetes</taxon>
        <taxon>Streptosporangiales</taxon>
        <taxon>Streptosporangiaceae</taxon>
        <taxon>Nonomuraea</taxon>
    </lineage>
</organism>
<keyword evidence="11" id="KW-1185">Reference proteome</keyword>
<comment type="cofactor">
    <cofactor evidence="8">
        <name>[4Fe-4S] cluster</name>
        <dbReference type="ChEBI" id="CHEBI:49883"/>
    </cofactor>
    <text evidence="8">Binds 1 [4Fe-4S] cluster. The cluster is coordinated with 3 cysteines and an exchangeable S-adenosyl-L-methionine.</text>
</comment>
<evidence type="ECO:0000259" key="9">
    <source>
        <dbReference type="PROSITE" id="PS51918"/>
    </source>
</evidence>
<dbReference type="Pfam" id="PF04055">
    <property type="entry name" value="Radical_SAM"/>
    <property type="match status" value="1"/>
</dbReference>
<dbReference type="Gene3D" id="3.20.20.70">
    <property type="entry name" value="Aldolase class I"/>
    <property type="match status" value="1"/>
</dbReference>
<dbReference type="InterPro" id="IPR023885">
    <property type="entry name" value="4Fe4S-binding_SPASM_dom"/>
</dbReference>
<evidence type="ECO:0000313" key="10">
    <source>
        <dbReference type="EMBL" id="MFG1706541.1"/>
    </source>
</evidence>
<dbReference type="SFLD" id="SFLDG01386">
    <property type="entry name" value="main_SPASM_domain-containing"/>
    <property type="match status" value="1"/>
</dbReference>
<reference evidence="10 11" key="1">
    <citation type="submission" date="2024-10" db="EMBL/GenBank/DDBJ databases">
        <authorList>
            <person name="Topkara A.R."/>
            <person name="Saygin H."/>
        </authorList>
    </citation>
    <scope>NUCLEOTIDE SEQUENCE [LARGE SCALE GENOMIC DNA]</scope>
    <source>
        <strain evidence="10 11">M3C6</strain>
    </source>
</reference>
<comment type="catalytic activity">
    <reaction evidence="8">
        <text>[PQQ precursor protein] + S-adenosyl-L-methionine = E-Y cross-linked-[PQQ precursor protein] + 5'-deoxyadenosine + L-methionine + H(+)</text>
        <dbReference type="Rhea" id="RHEA:56836"/>
        <dbReference type="Rhea" id="RHEA-COMP:14800"/>
        <dbReference type="Rhea" id="RHEA-COMP:14801"/>
        <dbReference type="ChEBI" id="CHEBI:15378"/>
        <dbReference type="ChEBI" id="CHEBI:17319"/>
        <dbReference type="ChEBI" id="CHEBI:57844"/>
        <dbReference type="ChEBI" id="CHEBI:59789"/>
        <dbReference type="ChEBI" id="CHEBI:141026"/>
        <dbReference type="ChEBI" id="CHEBI:141027"/>
        <dbReference type="EC" id="1.21.98.4"/>
    </reaction>
</comment>
<dbReference type="SFLD" id="SFLDF00280">
    <property type="entry name" value="coenzyme_PQQ_synthesis_protein"/>
    <property type="match status" value="1"/>
</dbReference>
<dbReference type="CDD" id="cd21119">
    <property type="entry name" value="SPASM_PqqE"/>
    <property type="match status" value="1"/>
</dbReference>
<dbReference type="Pfam" id="PF13186">
    <property type="entry name" value="SPASM"/>
    <property type="match status" value="1"/>
</dbReference>
<feature type="domain" description="Radical SAM core" evidence="9">
    <location>
        <begin position="1"/>
        <end position="214"/>
    </location>
</feature>
<name>A0ABW7AJE7_9ACTN</name>
<comment type="subunit">
    <text evidence="8">Interacts with PqqD. The interaction is necessary for activity of PqqE.</text>
</comment>
<dbReference type="InterPro" id="IPR006638">
    <property type="entry name" value="Elp3/MiaA/NifB-like_rSAM"/>
</dbReference>
<protein>
    <recommendedName>
        <fullName evidence="8">PqqA peptide cyclase</fullName>
        <ecNumber evidence="8">1.21.98.4</ecNumber>
    </recommendedName>
    <alternativeName>
        <fullName evidence="8">Coenzyme PQQ synthesis protein E</fullName>
    </alternativeName>
</protein>
<evidence type="ECO:0000256" key="2">
    <source>
        <dbReference type="ARBA" id="ARBA00022691"/>
    </source>
</evidence>
<dbReference type="SFLD" id="SFLDS00029">
    <property type="entry name" value="Radical_SAM"/>
    <property type="match status" value="1"/>
</dbReference>
<keyword evidence="5 8" id="KW-0560">Oxidoreductase</keyword>
<comment type="function">
    <text evidence="8">Catalyzes the cross-linking of a glutamate residue and a tyrosine residue in the PqqA protein as part of the biosynthesis of pyrroloquinoline quinone (PQQ).</text>
</comment>
<dbReference type="PROSITE" id="PS51918">
    <property type="entry name" value="RADICAL_SAM"/>
    <property type="match status" value="1"/>
</dbReference>
<dbReference type="InterPro" id="IPR007197">
    <property type="entry name" value="rSAM"/>
</dbReference>
<dbReference type="EMBL" id="JBICRM010000016">
    <property type="protein sequence ID" value="MFG1706541.1"/>
    <property type="molecule type" value="Genomic_DNA"/>
</dbReference>
<evidence type="ECO:0000313" key="11">
    <source>
        <dbReference type="Proteomes" id="UP001603978"/>
    </source>
</evidence>
<dbReference type="InterPro" id="IPR013785">
    <property type="entry name" value="Aldolase_TIM"/>
</dbReference>
<dbReference type="PANTHER" id="PTHR11228">
    <property type="entry name" value="RADICAL SAM DOMAIN PROTEIN"/>
    <property type="match status" value="1"/>
</dbReference>
<dbReference type="HAMAP" id="MF_00660">
    <property type="entry name" value="PqqE"/>
    <property type="match status" value="1"/>
</dbReference>
<keyword evidence="7 8" id="KW-0411">Iron-sulfur</keyword>